<dbReference type="SUPFAM" id="SSF51338">
    <property type="entry name" value="Composite domain of metallo-dependent hydrolases"/>
    <property type="match status" value="1"/>
</dbReference>
<comment type="caution">
    <text evidence="4">The sequence shown here is derived from an EMBL/GenBank/DDBJ whole genome shotgun (WGS) entry which is preliminary data.</text>
</comment>
<comment type="similarity">
    <text evidence="1">Belongs to the metallo-dependent hydrolases superfamily. ATZ/TRZ family.</text>
</comment>
<accession>A0A1V2H1A2</accession>
<evidence type="ECO:0000259" key="3">
    <source>
        <dbReference type="Pfam" id="PF01979"/>
    </source>
</evidence>
<dbReference type="InterPro" id="IPR011059">
    <property type="entry name" value="Metal-dep_hydrolase_composite"/>
</dbReference>
<dbReference type="Pfam" id="PF01979">
    <property type="entry name" value="Amidohydro_1"/>
    <property type="match status" value="1"/>
</dbReference>
<protein>
    <submittedName>
        <fullName evidence="4">N-ethylammeline chlorohydrolase</fullName>
    </submittedName>
</protein>
<dbReference type="EMBL" id="MLCO01000141">
    <property type="protein sequence ID" value="ONG52318.1"/>
    <property type="molecule type" value="Genomic_DNA"/>
</dbReference>
<dbReference type="PANTHER" id="PTHR43794:SF11">
    <property type="entry name" value="AMIDOHYDROLASE-RELATED DOMAIN-CONTAINING PROTEIN"/>
    <property type="match status" value="1"/>
</dbReference>
<evidence type="ECO:0000256" key="1">
    <source>
        <dbReference type="ARBA" id="ARBA00006745"/>
    </source>
</evidence>
<sequence>MSAGPRTLLTARWVLGHDAGRHQLLRDGELVVEGDRVIFAGRHFPGEVQSRFDAGEALIAPGFIDLDALADLDTTILALDNQPGWRKGRVWPQSYQDAGPVEMYSAAELAFQKKHAFAQLIRNGVTSALPISSLFYREWGETVEEFEAAADAAMSLGLRVWLGPAYRAGHLLVDDAGAISEFFDEARGLAELENAIRFCRDHAGRGGELVSAMLAPDRIETCTPALLRRTADAGRELGVPVRLHCCQSLLEYQTVLRLRGMTPPEWLDSLGFLRPGVLLPHGVWTNESPAIARPGRDLEIIAASGASIVHCPLVMARGGTMLRSFPKLRGMGINIGLGTDTAPPDFFLNMQLGLMLARIAEGSPTACRSEDMLDAATLGGATALGRGDLGRLQPGAKADLIVVELGRPQHGQVIDPIQTLMVAGQGRDVRDVMIDGAWVMRDRVIPGVDEIADAARAQAQFDRLVARYPQRTLGHPPVAEIFSSSYPRA</sequence>
<dbReference type="Proteomes" id="UP000188879">
    <property type="component" value="Unassembled WGS sequence"/>
</dbReference>
<dbReference type="Gene3D" id="2.30.40.10">
    <property type="entry name" value="Urease, subunit C, domain 1"/>
    <property type="match status" value="1"/>
</dbReference>
<keyword evidence="2 4" id="KW-0378">Hydrolase</keyword>
<dbReference type="RefSeq" id="WP_076958098.1">
    <property type="nucleotide sequence ID" value="NZ_MLCO01000141.1"/>
</dbReference>
<dbReference type="PANTHER" id="PTHR43794">
    <property type="entry name" value="AMINOHYDROLASE SSNA-RELATED"/>
    <property type="match status" value="1"/>
</dbReference>
<reference evidence="4 5" key="1">
    <citation type="submission" date="2016-10" db="EMBL/GenBank/DDBJ databases">
        <title>Draft Genome sequence of Roseomonas sp. strain M3.</title>
        <authorList>
            <person name="Subhash Y."/>
            <person name="Lee S."/>
        </authorList>
    </citation>
    <scope>NUCLEOTIDE SEQUENCE [LARGE SCALE GENOMIC DNA]</scope>
    <source>
        <strain evidence="4 5">M3</strain>
    </source>
</reference>
<keyword evidence="5" id="KW-1185">Reference proteome</keyword>
<evidence type="ECO:0000313" key="4">
    <source>
        <dbReference type="EMBL" id="ONG52318.1"/>
    </source>
</evidence>
<dbReference type="AlphaFoldDB" id="A0A1V2H1A2"/>
<dbReference type="InterPro" id="IPR006680">
    <property type="entry name" value="Amidohydro-rel"/>
</dbReference>
<dbReference type="NCBIfam" id="NF004801">
    <property type="entry name" value="PRK06151.1"/>
    <property type="match status" value="1"/>
</dbReference>
<organism evidence="4 5">
    <name type="scientific">Teichococcus deserti</name>
    <dbReference type="NCBI Taxonomy" id="1817963"/>
    <lineage>
        <taxon>Bacteria</taxon>
        <taxon>Pseudomonadati</taxon>
        <taxon>Pseudomonadota</taxon>
        <taxon>Alphaproteobacteria</taxon>
        <taxon>Acetobacterales</taxon>
        <taxon>Roseomonadaceae</taxon>
        <taxon>Roseomonas</taxon>
    </lineage>
</organism>
<dbReference type="InterPro" id="IPR032466">
    <property type="entry name" value="Metal_Hydrolase"/>
</dbReference>
<dbReference type="Gene3D" id="3.20.20.140">
    <property type="entry name" value="Metal-dependent hydrolases"/>
    <property type="match status" value="1"/>
</dbReference>
<proteinExistence type="inferred from homology"/>
<evidence type="ECO:0000256" key="2">
    <source>
        <dbReference type="ARBA" id="ARBA00022801"/>
    </source>
</evidence>
<dbReference type="InterPro" id="IPR050287">
    <property type="entry name" value="MTA/SAH_deaminase"/>
</dbReference>
<name>A0A1V2H1A2_9PROT</name>
<evidence type="ECO:0000313" key="5">
    <source>
        <dbReference type="Proteomes" id="UP000188879"/>
    </source>
</evidence>
<dbReference type="OrthoDB" id="9796020at2"/>
<feature type="domain" description="Amidohydrolase-related" evidence="3">
    <location>
        <begin position="105"/>
        <end position="439"/>
    </location>
</feature>
<dbReference type="GO" id="GO:0016810">
    <property type="term" value="F:hydrolase activity, acting on carbon-nitrogen (but not peptide) bonds"/>
    <property type="evidence" value="ECO:0007669"/>
    <property type="project" value="InterPro"/>
</dbReference>
<gene>
    <name evidence="4" type="ORF">BKE38_14730</name>
</gene>
<dbReference type="SUPFAM" id="SSF51556">
    <property type="entry name" value="Metallo-dependent hydrolases"/>
    <property type="match status" value="1"/>
</dbReference>